<dbReference type="RefSeq" id="WP_085267364.1">
    <property type="nucleotide sequence ID" value="NZ_AP022614.1"/>
</dbReference>
<keyword evidence="7" id="KW-0067">ATP-binding</keyword>
<evidence type="ECO:0000256" key="5">
    <source>
        <dbReference type="ARBA" id="ARBA00022741"/>
    </source>
</evidence>
<proteinExistence type="predicted"/>
<gene>
    <name evidence="9" type="primary">folK</name>
    <name evidence="9" type="ORF">MPRM_43310</name>
</gene>
<dbReference type="Pfam" id="PF01288">
    <property type="entry name" value="HPPK"/>
    <property type="match status" value="1"/>
</dbReference>
<protein>
    <recommendedName>
        <fullName evidence="3">2-amino-4-hydroxy-6-hydroxymethyldihydropteridine diphosphokinase</fullName>
        <ecNumber evidence="3">2.7.6.3</ecNumber>
    </recommendedName>
</protein>
<dbReference type="EC" id="2.7.6.3" evidence="3"/>
<evidence type="ECO:0000256" key="3">
    <source>
        <dbReference type="ARBA" id="ARBA00013253"/>
    </source>
</evidence>
<organism evidence="9 10">
    <name type="scientific">Mycobacterium parmense</name>
    <dbReference type="NCBI Taxonomy" id="185642"/>
    <lineage>
        <taxon>Bacteria</taxon>
        <taxon>Bacillati</taxon>
        <taxon>Actinomycetota</taxon>
        <taxon>Actinomycetes</taxon>
        <taxon>Mycobacteriales</taxon>
        <taxon>Mycobacteriaceae</taxon>
        <taxon>Mycobacterium</taxon>
        <taxon>Mycobacterium simiae complex</taxon>
    </lineage>
</organism>
<dbReference type="InterPro" id="IPR000550">
    <property type="entry name" value="Hppk"/>
</dbReference>
<dbReference type="SUPFAM" id="SSF55083">
    <property type="entry name" value="6-hydroxymethyl-7,8-dihydropterin pyrophosphokinase, HPPK"/>
    <property type="match status" value="1"/>
</dbReference>
<evidence type="ECO:0000256" key="4">
    <source>
        <dbReference type="ARBA" id="ARBA00022679"/>
    </source>
</evidence>
<dbReference type="InterPro" id="IPR035907">
    <property type="entry name" value="Hppk_sf"/>
</dbReference>
<dbReference type="PROSITE" id="PS00794">
    <property type="entry name" value="HPPK"/>
    <property type="match status" value="1"/>
</dbReference>
<dbReference type="PANTHER" id="PTHR43071">
    <property type="entry name" value="2-AMINO-4-HYDROXY-6-HYDROXYMETHYLDIHYDROPTERIDINE PYROPHOSPHOKINASE"/>
    <property type="match status" value="1"/>
</dbReference>
<evidence type="ECO:0000256" key="7">
    <source>
        <dbReference type="ARBA" id="ARBA00022840"/>
    </source>
</evidence>
<dbReference type="Proteomes" id="UP000467105">
    <property type="component" value="Chromosome"/>
</dbReference>
<keyword evidence="10" id="KW-1185">Reference proteome</keyword>
<evidence type="ECO:0000256" key="2">
    <source>
        <dbReference type="ARBA" id="ARBA00005051"/>
    </source>
</evidence>
<keyword evidence="8" id="KW-0289">Folate biosynthesis</keyword>
<dbReference type="GO" id="GO:0016301">
    <property type="term" value="F:kinase activity"/>
    <property type="evidence" value="ECO:0007669"/>
    <property type="project" value="UniProtKB-KW"/>
</dbReference>
<comment type="pathway">
    <text evidence="2">Cofactor biosynthesis; tetrahydrofolate biosynthesis; 2-amino-4-hydroxy-6-hydroxymethyl-7,8-dihydropteridine diphosphate from 7,8-dihydroneopterin triphosphate: step 4/4.</text>
</comment>
<comment type="catalytic activity">
    <reaction evidence="1">
        <text>6-hydroxymethyl-7,8-dihydropterin + ATP = (7,8-dihydropterin-6-yl)methyl diphosphate + AMP + H(+)</text>
        <dbReference type="Rhea" id="RHEA:11412"/>
        <dbReference type="ChEBI" id="CHEBI:15378"/>
        <dbReference type="ChEBI" id="CHEBI:30616"/>
        <dbReference type="ChEBI" id="CHEBI:44841"/>
        <dbReference type="ChEBI" id="CHEBI:72950"/>
        <dbReference type="ChEBI" id="CHEBI:456215"/>
        <dbReference type="EC" id="2.7.6.3"/>
    </reaction>
</comment>
<dbReference type="CDD" id="cd00483">
    <property type="entry name" value="HPPK"/>
    <property type="match status" value="1"/>
</dbReference>
<reference evidence="9 10" key="1">
    <citation type="journal article" date="2019" name="Emerg. Microbes Infect.">
        <title>Comprehensive subspecies identification of 175 nontuberculous mycobacteria species based on 7547 genomic profiles.</title>
        <authorList>
            <person name="Matsumoto Y."/>
            <person name="Kinjo T."/>
            <person name="Motooka D."/>
            <person name="Nabeya D."/>
            <person name="Jung N."/>
            <person name="Uechi K."/>
            <person name="Horii T."/>
            <person name="Iida T."/>
            <person name="Fujita J."/>
            <person name="Nakamura S."/>
        </authorList>
    </citation>
    <scope>NUCLEOTIDE SEQUENCE [LARGE SCALE GENOMIC DNA]</scope>
    <source>
        <strain evidence="9 10">JCM 14742</strain>
    </source>
</reference>
<evidence type="ECO:0000313" key="10">
    <source>
        <dbReference type="Proteomes" id="UP000467105"/>
    </source>
</evidence>
<keyword evidence="6 9" id="KW-0418">Kinase</keyword>
<dbReference type="PANTHER" id="PTHR43071:SF1">
    <property type="entry name" value="2-AMINO-4-HYDROXY-6-HYDROXYMETHYLDIHYDROPTERIDINE PYROPHOSPHOKINASE"/>
    <property type="match status" value="1"/>
</dbReference>
<dbReference type="GO" id="GO:0005524">
    <property type="term" value="F:ATP binding"/>
    <property type="evidence" value="ECO:0007669"/>
    <property type="project" value="UniProtKB-KW"/>
</dbReference>
<dbReference type="GO" id="GO:0046654">
    <property type="term" value="P:tetrahydrofolate biosynthetic process"/>
    <property type="evidence" value="ECO:0007669"/>
    <property type="project" value="UniProtKB-UniPathway"/>
</dbReference>
<dbReference type="NCBIfam" id="TIGR01498">
    <property type="entry name" value="folK"/>
    <property type="match status" value="1"/>
</dbReference>
<dbReference type="GO" id="GO:0003848">
    <property type="term" value="F:2-amino-4-hydroxy-6-hydroxymethyldihydropteridine diphosphokinase activity"/>
    <property type="evidence" value="ECO:0007669"/>
    <property type="project" value="UniProtKB-EC"/>
</dbReference>
<dbReference type="Gene3D" id="3.30.70.560">
    <property type="entry name" value="7,8-Dihydro-6-hydroxymethylpterin-pyrophosphokinase HPPK"/>
    <property type="match status" value="1"/>
</dbReference>
<evidence type="ECO:0000256" key="8">
    <source>
        <dbReference type="ARBA" id="ARBA00022909"/>
    </source>
</evidence>
<dbReference type="AlphaFoldDB" id="A0A7I7YZ73"/>
<keyword evidence="5" id="KW-0547">Nucleotide-binding</keyword>
<name>A0A7I7YZ73_9MYCO</name>
<evidence type="ECO:0000313" key="9">
    <source>
        <dbReference type="EMBL" id="BBZ47050.1"/>
    </source>
</evidence>
<keyword evidence="4" id="KW-0808">Transferase</keyword>
<dbReference type="GO" id="GO:0046656">
    <property type="term" value="P:folic acid biosynthetic process"/>
    <property type="evidence" value="ECO:0007669"/>
    <property type="project" value="UniProtKB-KW"/>
</dbReference>
<accession>A0A7I7YZ73</accession>
<evidence type="ECO:0000256" key="6">
    <source>
        <dbReference type="ARBA" id="ARBA00022777"/>
    </source>
</evidence>
<dbReference type="UniPathway" id="UPA00077">
    <property type="reaction ID" value="UER00155"/>
</dbReference>
<sequence>MSRVVLSIGSNLGDRLARLQSVVDGLGDCVVAVSPVYETDPWGRVDQAPFLNAVLIADDPDCDGQGWLRRAQQFEQAAGRVRGERWGPRSLDVDVIACYQGEGAEVISRENNLTLPHPLAHLRAFVMVPWLDIEPEAKLTVAGGPQPVARLLAELEPADREGVRPSGLALAPSGAPEGVDRESGS</sequence>
<evidence type="ECO:0000256" key="1">
    <source>
        <dbReference type="ARBA" id="ARBA00000198"/>
    </source>
</evidence>
<dbReference type="EMBL" id="AP022614">
    <property type="protein sequence ID" value="BBZ47050.1"/>
    <property type="molecule type" value="Genomic_DNA"/>
</dbReference>
<dbReference type="OrthoDB" id="9808041at2"/>